<dbReference type="InterPro" id="IPR036412">
    <property type="entry name" value="HAD-like_sf"/>
</dbReference>
<organism evidence="1 2">
    <name type="scientific">Trueperella pyogenes</name>
    <dbReference type="NCBI Taxonomy" id="1661"/>
    <lineage>
        <taxon>Bacteria</taxon>
        <taxon>Bacillati</taxon>
        <taxon>Actinomycetota</taxon>
        <taxon>Actinomycetes</taxon>
        <taxon>Actinomycetales</taxon>
        <taxon>Actinomycetaceae</taxon>
        <taxon>Trueperella</taxon>
    </lineage>
</organism>
<dbReference type="PANTHER" id="PTHR10000:SF8">
    <property type="entry name" value="HAD SUPERFAMILY HYDROLASE-LIKE, TYPE 3"/>
    <property type="match status" value="1"/>
</dbReference>
<evidence type="ECO:0000313" key="2">
    <source>
        <dbReference type="Proteomes" id="UP001555100"/>
    </source>
</evidence>
<dbReference type="GO" id="GO:0016787">
    <property type="term" value="F:hydrolase activity"/>
    <property type="evidence" value="ECO:0007669"/>
    <property type="project" value="UniProtKB-KW"/>
</dbReference>
<dbReference type="Proteomes" id="UP001555100">
    <property type="component" value="Unassembled WGS sequence"/>
</dbReference>
<dbReference type="EC" id="3.1.3.-" evidence="1"/>
<dbReference type="InterPro" id="IPR023214">
    <property type="entry name" value="HAD_sf"/>
</dbReference>
<dbReference type="Gene3D" id="3.30.1240.10">
    <property type="match status" value="1"/>
</dbReference>
<keyword evidence="2" id="KW-1185">Reference proteome</keyword>
<keyword evidence="1" id="KW-0378">Hydrolase</keyword>
<evidence type="ECO:0000313" key="1">
    <source>
        <dbReference type="EMBL" id="MEW6955167.1"/>
    </source>
</evidence>
<comment type="caution">
    <text evidence="1">The sequence shown here is derived from an EMBL/GenBank/DDBJ whole genome shotgun (WGS) entry which is preliminary data.</text>
</comment>
<dbReference type="RefSeq" id="WP_367208693.1">
    <property type="nucleotide sequence ID" value="NZ_JBAGMF010000007.1"/>
</dbReference>
<dbReference type="SUPFAM" id="SSF56784">
    <property type="entry name" value="HAD-like"/>
    <property type="match status" value="1"/>
</dbReference>
<accession>A0ABV3ND63</accession>
<dbReference type="InterPro" id="IPR006379">
    <property type="entry name" value="HAD-SF_hydro_IIB"/>
</dbReference>
<sequence>MTTLIDFARLPWPQGTIKHAVFDIDGTLTDAHSLTSEATIDALRRLDAAGVPITLATGRLLHGGANLVRRAGIHAWVIAAGGGVVWNGKDIVAAHYMDADYVEAITALAIRLRLVPFYFDEEEVYTDRAAMAETGMLRINENAGEGKPMLDLARFNIARATKVSLAAATGEEIDAVLDQVVVAFPETVRSHANFLDISAPGVTKWEGIERALAVRGLRPEDGLGVGDSDNDVAWLTRIGLPVAAPIASPAVLATCRFALPQVNDAVAQLIDAELARPHSLGADDVQLD</sequence>
<reference evidence="1 2" key="1">
    <citation type="submission" date="2024-01" db="EMBL/GenBank/DDBJ databases">
        <title>Genomic analysis and antimicrobial resistance profiles of Trueperella pyogenes isolated from domestic and wild animals.</title>
        <authorList>
            <person name="Magossi G."/>
            <person name="Gzyl K.E."/>
            <person name="Holman D.B."/>
            <person name="Amat S."/>
        </authorList>
    </citation>
    <scope>NUCLEOTIDE SEQUENCE [LARGE SCALE GENOMIC DNA]</scope>
    <source>
        <strain evidence="1 2">1494</strain>
    </source>
</reference>
<dbReference type="Pfam" id="PF08282">
    <property type="entry name" value="Hydrolase_3"/>
    <property type="match status" value="1"/>
</dbReference>
<dbReference type="EMBL" id="JBAGNM010000012">
    <property type="protein sequence ID" value="MEW6955167.1"/>
    <property type="molecule type" value="Genomic_DNA"/>
</dbReference>
<dbReference type="PANTHER" id="PTHR10000">
    <property type="entry name" value="PHOSPHOSERINE PHOSPHATASE"/>
    <property type="match status" value="1"/>
</dbReference>
<name>A0ABV3ND63_9ACTO</name>
<proteinExistence type="predicted"/>
<protein>
    <submittedName>
        <fullName evidence="1">HAD family hydrolase</fullName>
        <ecNumber evidence="1">3.1.3.-</ecNumber>
    </submittedName>
</protein>
<gene>
    <name evidence="1" type="ORF">V3M73_09065</name>
</gene>
<dbReference type="NCBIfam" id="TIGR01484">
    <property type="entry name" value="HAD-SF-IIB"/>
    <property type="match status" value="1"/>
</dbReference>
<dbReference type="Gene3D" id="3.40.50.1000">
    <property type="entry name" value="HAD superfamily/HAD-like"/>
    <property type="match status" value="1"/>
</dbReference>